<gene>
    <name evidence="7" type="ORF">EKH83_05960</name>
</gene>
<evidence type="ECO:0000256" key="4">
    <source>
        <dbReference type="ARBA" id="ARBA00023136"/>
    </source>
</evidence>
<dbReference type="InterPro" id="IPR036513">
    <property type="entry name" value="STAS_dom_sf"/>
</dbReference>
<evidence type="ECO:0000256" key="2">
    <source>
        <dbReference type="ARBA" id="ARBA00022692"/>
    </source>
</evidence>
<feature type="transmembrane region" description="Helical" evidence="5">
    <location>
        <begin position="191"/>
        <end position="210"/>
    </location>
</feature>
<feature type="domain" description="STAS" evidence="6">
    <location>
        <begin position="445"/>
        <end position="531"/>
    </location>
</feature>
<name>A0A4Q0MDB8_9SPHI</name>
<dbReference type="InterPro" id="IPR011547">
    <property type="entry name" value="SLC26A/SulP_dom"/>
</dbReference>
<keyword evidence="4 5" id="KW-0472">Membrane</keyword>
<evidence type="ECO:0000313" key="8">
    <source>
        <dbReference type="Proteomes" id="UP000290848"/>
    </source>
</evidence>
<dbReference type="PANTHER" id="PTHR11814">
    <property type="entry name" value="SULFATE TRANSPORTER"/>
    <property type="match status" value="1"/>
</dbReference>
<feature type="transmembrane region" description="Helical" evidence="5">
    <location>
        <begin position="104"/>
        <end position="124"/>
    </location>
</feature>
<dbReference type="InterPro" id="IPR001902">
    <property type="entry name" value="SLC26A/SulP_fam"/>
</dbReference>
<evidence type="ECO:0000256" key="1">
    <source>
        <dbReference type="ARBA" id="ARBA00004141"/>
    </source>
</evidence>
<evidence type="ECO:0000313" key="7">
    <source>
        <dbReference type="EMBL" id="RXF71234.1"/>
    </source>
</evidence>
<dbReference type="PROSITE" id="PS50801">
    <property type="entry name" value="STAS"/>
    <property type="match status" value="1"/>
</dbReference>
<dbReference type="AlphaFoldDB" id="A0A4Q0MDB8"/>
<feature type="transmembrane region" description="Helical" evidence="5">
    <location>
        <begin position="64"/>
        <end position="92"/>
    </location>
</feature>
<reference evidence="7 8" key="1">
    <citation type="submission" date="2018-12" db="EMBL/GenBank/DDBJ databases">
        <title>The Draft Genome Sequence of the Soil Bacterium Pedobacter tournemirensis R1.</title>
        <authorList>
            <person name="He J."/>
        </authorList>
    </citation>
    <scope>NUCLEOTIDE SEQUENCE [LARGE SCALE GENOMIC DNA]</scope>
    <source>
        <strain evidence="7 8">R1</strain>
    </source>
</reference>
<feature type="transmembrane region" description="Helical" evidence="5">
    <location>
        <begin position="355"/>
        <end position="384"/>
    </location>
</feature>
<evidence type="ECO:0000256" key="5">
    <source>
        <dbReference type="SAM" id="Phobius"/>
    </source>
</evidence>
<feature type="transmembrane region" description="Helical" evidence="5">
    <location>
        <begin position="216"/>
        <end position="234"/>
    </location>
</feature>
<sequence length="531" mass="58403">MLKWPFLTGQFYLSVVKRKIKYYRLLWLKHDLPAGLSVFFVALPLCLGIALASGAPIYSGILSGIIGGLVVSLISGSSLSVSGPAAGLTTLVSASIISLGDYKIFLLAVMVAGLFQLLLGLLKLGSIANYFPSSVIKGMLAAIGIILVSKQIPLAIGYDQPDFWTSGFLRLFSDENFLGNFKNFNLHIRRGAILITIISLATLILLQRPWAKKLRVVPAPLLVVILGIVVNYLLTHLNSDFSLKPNQLVNIPSNIFADISFPDFSKLFSNTEIWKDGLIIGLLATLETLLCVEAVDKLDKHNRITPVNRELIAQGIGNMTCGLLGAIPMTAVVVRGAANADAGGRTKFSAFTHGVFLLLAVVLIPFFLRMIPYASLAGILLITGYNLTKPKLFRNMWGLGWKQFFPFILTIIVILATDLLIGVTIGLLISIYFIVLNNFRVEYKVTKTKQHQTEVHLIRLNSNVTFLNKVNLRKTLDSIAPYSVLTIDGSDCNFIDYDILEIISEFETKAHDRHIEVHLQGIEKVNVSALH</sequence>
<proteinExistence type="predicted"/>
<dbReference type="Proteomes" id="UP000290848">
    <property type="component" value="Unassembled WGS sequence"/>
</dbReference>
<dbReference type="GO" id="GO:0016020">
    <property type="term" value="C:membrane"/>
    <property type="evidence" value="ECO:0007669"/>
    <property type="project" value="UniProtKB-SubCell"/>
</dbReference>
<keyword evidence="3 5" id="KW-1133">Transmembrane helix</keyword>
<keyword evidence="2 5" id="KW-0812">Transmembrane</keyword>
<dbReference type="Pfam" id="PF00916">
    <property type="entry name" value="Sulfate_transp"/>
    <property type="match status" value="1"/>
</dbReference>
<feature type="transmembrane region" description="Helical" evidence="5">
    <location>
        <begin position="34"/>
        <end position="58"/>
    </location>
</feature>
<dbReference type="EMBL" id="RXOC01000003">
    <property type="protein sequence ID" value="RXF71234.1"/>
    <property type="molecule type" value="Genomic_DNA"/>
</dbReference>
<evidence type="ECO:0000259" key="6">
    <source>
        <dbReference type="PROSITE" id="PS50801"/>
    </source>
</evidence>
<accession>A0A4Q0MDB8</accession>
<feature type="transmembrane region" description="Helical" evidence="5">
    <location>
        <begin position="404"/>
        <end position="435"/>
    </location>
</feature>
<feature type="transmembrane region" description="Helical" evidence="5">
    <location>
        <begin position="130"/>
        <end position="148"/>
    </location>
</feature>
<dbReference type="Gene3D" id="3.30.750.24">
    <property type="entry name" value="STAS domain"/>
    <property type="match status" value="1"/>
</dbReference>
<comment type="caution">
    <text evidence="7">The sequence shown here is derived from an EMBL/GenBank/DDBJ whole genome shotgun (WGS) entry which is preliminary data.</text>
</comment>
<evidence type="ECO:0000256" key="3">
    <source>
        <dbReference type="ARBA" id="ARBA00022989"/>
    </source>
</evidence>
<dbReference type="GO" id="GO:0055085">
    <property type="term" value="P:transmembrane transport"/>
    <property type="evidence" value="ECO:0007669"/>
    <property type="project" value="InterPro"/>
</dbReference>
<comment type="subcellular location">
    <subcellularLocation>
        <location evidence="1">Membrane</location>
        <topology evidence="1">Multi-pass membrane protein</topology>
    </subcellularLocation>
</comment>
<organism evidence="7 8">
    <name type="scientific">Arcticibacter tournemirensis</name>
    <dbReference type="NCBI Taxonomy" id="699437"/>
    <lineage>
        <taxon>Bacteria</taxon>
        <taxon>Pseudomonadati</taxon>
        <taxon>Bacteroidota</taxon>
        <taxon>Sphingobacteriia</taxon>
        <taxon>Sphingobacteriales</taxon>
        <taxon>Sphingobacteriaceae</taxon>
        <taxon>Arcticibacter</taxon>
    </lineage>
</organism>
<protein>
    <submittedName>
        <fullName evidence="7">SulP family inorganic anion transporter</fullName>
    </submittedName>
</protein>
<dbReference type="InterPro" id="IPR002645">
    <property type="entry name" value="STAS_dom"/>
</dbReference>